<evidence type="ECO:0000313" key="1">
    <source>
        <dbReference type="EMBL" id="KAL0416656.1"/>
    </source>
</evidence>
<organism evidence="1">
    <name type="scientific">Sesamum latifolium</name>
    <dbReference type="NCBI Taxonomy" id="2727402"/>
    <lineage>
        <taxon>Eukaryota</taxon>
        <taxon>Viridiplantae</taxon>
        <taxon>Streptophyta</taxon>
        <taxon>Embryophyta</taxon>
        <taxon>Tracheophyta</taxon>
        <taxon>Spermatophyta</taxon>
        <taxon>Magnoliopsida</taxon>
        <taxon>eudicotyledons</taxon>
        <taxon>Gunneridae</taxon>
        <taxon>Pentapetalae</taxon>
        <taxon>asterids</taxon>
        <taxon>lamiids</taxon>
        <taxon>Lamiales</taxon>
        <taxon>Pedaliaceae</taxon>
        <taxon>Sesamum</taxon>
    </lineage>
</organism>
<dbReference type="AlphaFoldDB" id="A0AAW2UKY5"/>
<sequence>MATYFVVLTTDVEWSFNVTTKSPQTERLNPWSGAAHSGLVAMRPTPEGRSEIVQVEDLETGHRGSYRDLH</sequence>
<proteinExistence type="predicted"/>
<comment type="caution">
    <text evidence="1">The sequence shown here is derived from an EMBL/GenBank/DDBJ whole genome shotgun (WGS) entry which is preliminary data.</text>
</comment>
<accession>A0AAW2UKY5</accession>
<protein>
    <submittedName>
        <fullName evidence="1">Uncharacterized protein</fullName>
    </submittedName>
</protein>
<reference evidence="1" key="1">
    <citation type="submission" date="2020-06" db="EMBL/GenBank/DDBJ databases">
        <authorList>
            <person name="Li T."/>
            <person name="Hu X."/>
            <person name="Zhang T."/>
            <person name="Song X."/>
            <person name="Zhang H."/>
            <person name="Dai N."/>
            <person name="Sheng W."/>
            <person name="Hou X."/>
            <person name="Wei L."/>
        </authorList>
    </citation>
    <scope>NUCLEOTIDE SEQUENCE</scope>
    <source>
        <strain evidence="1">KEN1</strain>
        <tissue evidence="1">Leaf</tissue>
    </source>
</reference>
<name>A0AAW2UKY5_9LAMI</name>
<reference evidence="1" key="2">
    <citation type="journal article" date="2024" name="Plant">
        <title>Genomic evolution and insights into agronomic trait innovations of Sesamum species.</title>
        <authorList>
            <person name="Miao H."/>
            <person name="Wang L."/>
            <person name="Qu L."/>
            <person name="Liu H."/>
            <person name="Sun Y."/>
            <person name="Le M."/>
            <person name="Wang Q."/>
            <person name="Wei S."/>
            <person name="Zheng Y."/>
            <person name="Lin W."/>
            <person name="Duan Y."/>
            <person name="Cao H."/>
            <person name="Xiong S."/>
            <person name="Wang X."/>
            <person name="Wei L."/>
            <person name="Li C."/>
            <person name="Ma Q."/>
            <person name="Ju M."/>
            <person name="Zhao R."/>
            <person name="Li G."/>
            <person name="Mu C."/>
            <person name="Tian Q."/>
            <person name="Mei H."/>
            <person name="Zhang T."/>
            <person name="Gao T."/>
            <person name="Zhang H."/>
        </authorList>
    </citation>
    <scope>NUCLEOTIDE SEQUENCE</scope>
    <source>
        <strain evidence="1">KEN1</strain>
    </source>
</reference>
<dbReference type="EMBL" id="JACGWN010000012">
    <property type="protein sequence ID" value="KAL0416656.1"/>
    <property type="molecule type" value="Genomic_DNA"/>
</dbReference>
<gene>
    <name evidence="1" type="ORF">Slati_3497500</name>
</gene>